<gene>
    <name evidence="1" type="ORF">COU28_03050</name>
</gene>
<proteinExistence type="predicted"/>
<sequence length="230" mass="27033">MKKIDKELLVIGEIIEAVRLQTFGDMLNFRINEVEDIDPTETYKIINGLSKKYSWYLRAIPPLHDQFDLEDAGPVTIFDTFTIYNPSLDSLKSLKEILLKEKNNEMEPVVQKTQTKILGNPPLEIREDENIYEKEKSVALIKKGSNCNYYFVRACIEKNNADDTVDIKDIFDDLLNKKDNLHLRAKWVVSNMEERIKSTYHNCIRKYPNLKKYLQKEEKKSKKIKWLSIV</sequence>
<accession>A0A2H0TY76</accession>
<dbReference type="Proteomes" id="UP000230852">
    <property type="component" value="Unassembled WGS sequence"/>
</dbReference>
<evidence type="ECO:0000313" key="1">
    <source>
        <dbReference type="EMBL" id="PIR78178.1"/>
    </source>
</evidence>
<organism evidence="1 2">
    <name type="scientific">Candidatus Magasanikbacteria bacterium CG10_big_fil_rev_8_21_14_0_10_36_16</name>
    <dbReference type="NCBI Taxonomy" id="1974645"/>
    <lineage>
        <taxon>Bacteria</taxon>
        <taxon>Candidatus Magasanikiibacteriota</taxon>
    </lineage>
</organism>
<protein>
    <submittedName>
        <fullName evidence="1">Uncharacterized protein</fullName>
    </submittedName>
</protein>
<name>A0A2H0TY76_9BACT</name>
<comment type="caution">
    <text evidence="1">The sequence shown here is derived from an EMBL/GenBank/DDBJ whole genome shotgun (WGS) entry which is preliminary data.</text>
</comment>
<dbReference type="AlphaFoldDB" id="A0A2H0TY76"/>
<evidence type="ECO:0000313" key="2">
    <source>
        <dbReference type="Proteomes" id="UP000230852"/>
    </source>
</evidence>
<reference evidence="2" key="1">
    <citation type="submission" date="2017-09" db="EMBL/GenBank/DDBJ databases">
        <title>Depth-based differentiation of microbial function through sediment-hosted aquifers and enrichment of novel symbionts in the deep terrestrial subsurface.</title>
        <authorList>
            <person name="Probst A.J."/>
            <person name="Ladd B."/>
            <person name="Jarett J.K."/>
            <person name="Geller-Mcgrath D.E."/>
            <person name="Sieber C.M.K."/>
            <person name="Emerson J.B."/>
            <person name="Anantharaman K."/>
            <person name="Thomas B.C."/>
            <person name="Malmstrom R."/>
            <person name="Stieglmeier M."/>
            <person name="Klingl A."/>
            <person name="Woyke T."/>
            <person name="Ryan C.M."/>
            <person name="Banfield J.F."/>
        </authorList>
    </citation>
    <scope>NUCLEOTIDE SEQUENCE [LARGE SCALE GENOMIC DNA]</scope>
</reference>
<dbReference type="EMBL" id="PFBU01000059">
    <property type="protein sequence ID" value="PIR78178.1"/>
    <property type="molecule type" value="Genomic_DNA"/>
</dbReference>